<dbReference type="Proteomes" id="UP000887013">
    <property type="component" value="Unassembled WGS sequence"/>
</dbReference>
<protein>
    <submittedName>
        <fullName evidence="1">Uncharacterized protein</fullName>
    </submittedName>
</protein>
<gene>
    <name evidence="1" type="ORF">NPIL_266531</name>
</gene>
<proteinExistence type="predicted"/>
<dbReference type="EMBL" id="BMAW01116601">
    <property type="protein sequence ID" value="GFT71304.1"/>
    <property type="molecule type" value="Genomic_DNA"/>
</dbReference>
<reference evidence="1" key="1">
    <citation type="submission" date="2020-08" db="EMBL/GenBank/DDBJ databases">
        <title>Multicomponent nature underlies the extraordinary mechanical properties of spider dragline silk.</title>
        <authorList>
            <person name="Kono N."/>
            <person name="Nakamura H."/>
            <person name="Mori M."/>
            <person name="Yoshida Y."/>
            <person name="Ohtoshi R."/>
            <person name="Malay A.D."/>
            <person name="Moran D.A.P."/>
            <person name="Tomita M."/>
            <person name="Numata K."/>
            <person name="Arakawa K."/>
        </authorList>
    </citation>
    <scope>NUCLEOTIDE SEQUENCE</scope>
</reference>
<comment type="caution">
    <text evidence="1">The sequence shown here is derived from an EMBL/GenBank/DDBJ whole genome shotgun (WGS) entry which is preliminary data.</text>
</comment>
<evidence type="ECO:0000313" key="1">
    <source>
        <dbReference type="EMBL" id="GFT71304.1"/>
    </source>
</evidence>
<name>A0A8X6PKI7_NEPPI</name>
<dbReference type="AlphaFoldDB" id="A0A8X6PKI7"/>
<evidence type="ECO:0000313" key="2">
    <source>
        <dbReference type="Proteomes" id="UP000887013"/>
    </source>
</evidence>
<sequence>MVYSVELNAPKSLKDTILIFKMLVEAITVSYEFLDKMKICASLPKMNDDHCLNQLKDLERYARTTWADARESCASITVNAITITRNIDFPQGLIPSGRKPLLKRNSILSKDLNK</sequence>
<organism evidence="1 2">
    <name type="scientific">Nephila pilipes</name>
    <name type="common">Giant wood spider</name>
    <name type="synonym">Nephila maculata</name>
    <dbReference type="NCBI Taxonomy" id="299642"/>
    <lineage>
        <taxon>Eukaryota</taxon>
        <taxon>Metazoa</taxon>
        <taxon>Ecdysozoa</taxon>
        <taxon>Arthropoda</taxon>
        <taxon>Chelicerata</taxon>
        <taxon>Arachnida</taxon>
        <taxon>Araneae</taxon>
        <taxon>Araneomorphae</taxon>
        <taxon>Entelegynae</taxon>
        <taxon>Araneoidea</taxon>
        <taxon>Nephilidae</taxon>
        <taxon>Nephila</taxon>
    </lineage>
</organism>
<accession>A0A8X6PKI7</accession>
<keyword evidence="2" id="KW-1185">Reference proteome</keyword>